<dbReference type="SUPFAM" id="SSF48452">
    <property type="entry name" value="TPR-like"/>
    <property type="match status" value="1"/>
</dbReference>
<reference evidence="4 5" key="1">
    <citation type="submission" date="2016-12" db="EMBL/GenBank/DDBJ databases">
        <title>Isolation and genomic insights into novel planktonic Zetaproteobacteria from stratified waters of the Chesapeake Bay.</title>
        <authorList>
            <person name="McAllister S.M."/>
            <person name="Kato S."/>
            <person name="Chan C.S."/>
            <person name="Chiu B.K."/>
            <person name="Field E.K."/>
        </authorList>
    </citation>
    <scope>NUCLEOTIDE SEQUENCE [LARGE SCALE GENOMIC DNA]</scope>
    <source>
        <strain evidence="4 5">CP-5</strain>
    </source>
</reference>
<dbReference type="InterPro" id="IPR011990">
    <property type="entry name" value="TPR-like_helical_dom_sf"/>
</dbReference>
<proteinExistence type="predicted"/>
<dbReference type="Gene3D" id="1.25.40.10">
    <property type="entry name" value="Tetratricopeptide repeat domain"/>
    <property type="match status" value="1"/>
</dbReference>
<gene>
    <name evidence="4" type="ORF">Ga0123461_2007</name>
</gene>
<keyword evidence="3" id="KW-0732">Signal</keyword>
<name>A0A2K8KZP2_MARES</name>
<evidence type="ECO:0000256" key="2">
    <source>
        <dbReference type="SAM" id="MobiDB-lite"/>
    </source>
</evidence>
<sequence length="216" mass="24378">MKRFVFIAATLFLLPCATAHGAEGGTAPDQVFEDGIHGGVLGGLVGGFLDMEKGDRIHASAARYHRKSCNKGDKYFRKATKAEYVDERIALMEKGIKFCPDNPAAHNDLGLAQMLWGDLPAARTHFNESLQLDPDYNPARINMSRIPYESSPEDNKNQAEKAEKGGKHAVIRSSNKARQVRHPVIRHTEDKSDYLERRKRWDDKQKKRAEENRGYD</sequence>
<keyword evidence="5" id="KW-1185">Reference proteome</keyword>
<feature type="compositionally biased region" description="Basic and acidic residues" evidence="2">
    <location>
        <begin position="153"/>
        <end position="166"/>
    </location>
</feature>
<feature type="repeat" description="TPR" evidence="1">
    <location>
        <begin position="103"/>
        <end position="136"/>
    </location>
</feature>
<evidence type="ECO:0000313" key="4">
    <source>
        <dbReference type="EMBL" id="ATX80413.1"/>
    </source>
</evidence>
<dbReference type="RefSeq" id="WP_100278184.1">
    <property type="nucleotide sequence ID" value="NZ_CP018799.1"/>
</dbReference>
<dbReference type="OrthoDB" id="5297519at2"/>
<feature type="signal peptide" evidence="3">
    <location>
        <begin position="1"/>
        <end position="21"/>
    </location>
</feature>
<evidence type="ECO:0000313" key="5">
    <source>
        <dbReference type="Proteomes" id="UP000231701"/>
    </source>
</evidence>
<feature type="compositionally biased region" description="Basic and acidic residues" evidence="2">
    <location>
        <begin position="186"/>
        <end position="216"/>
    </location>
</feature>
<dbReference type="Proteomes" id="UP000231701">
    <property type="component" value="Chromosome"/>
</dbReference>
<protein>
    <submittedName>
        <fullName evidence="4">Uncharacterized protein</fullName>
    </submittedName>
</protein>
<dbReference type="EMBL" id="CP018799">
    <property type="protein sequence ID" value="ATX80413.1"/>
    <property type="molecule type" value="Genomic_DNA"/>
</dbReference>
<dbReference type="InterPro" id="IPR019734">
    <property type="entry name" value="TPR_rpt"/>
</dbReference>
<evidence type="ECO:0000256" key="3">
    <source>
        <dbReference type="SAM" id="SignalP"/>
    </source>
</evidence>
<keyword evidence="1" id="KW-0802">TPR repeat</keyword>
<dbReference type="SMART" id="SM00028">
    <property type="entry name" value="TPR"/>
    <property type="match status" value="1"/>
</dbReference>
<dbReference type="PROSITE" id="PS50005">
    <property type="entry name" value="TPR"/>
    <property type="match status" value="1"/>
</dbReference>
<feature type="chain" id="PRO_5014719953" evidence="3">
    <location>
        <begin position="22"/>
        <end position="216"/>
    </location>
</feature>
<evidence type="ECO:0000256" key="1">
    <source>
        <dbReference type="PROSITE-ProRule" id="PRU00339"/>
    </source>
</evidence>
<feature type="region of interest" description="Disordered" evidence="2">
    <location>
        <begin position="136"/>
        <end position="216"/>
    </location>
</feature>
<dbReference type="AlphaFoldDB" id="A0A2K8KZP2"/>
<accession>A0A2K8KZP2</accession>
<organism evidence="4 5">
    <name type="scientific">Mariprofundus aestuarium</name>
    <dbReference type="NCBI Taxonomy" id="1921086"/>
    <lineage>
        <taxon>Bacteria</taxon>
        <taxon>Pseudomonadati</taxon>
        <taxon>Pseudomonadota</taxon>
        <taxon>Candidatius Mariprofundia</taxon>
        <taxon>Mariprofundales</taxon>
        <taxon>Mariprofundaceae</taxon>
        <taxon>Mariprofundus</taxon>
    </lineage>
</organism>
<dbReference type="KEGG" id="maes:Ga0123461_2007"/>